<proteinExistence type="predicted"/>
<gene>
    <name evidence="2" type="ORF">BN1205_033467</name>
</gene>
<feature type="region of interest" description="Disordered" evidence="1">
    <location>
        <begin position="283"/>
        <end position="459"/>
    </location>
</feature>
<protein>
    <submittedName>
        <fullName evidence="2">Uncharacterized protein</fullName>
    </submittedName>
</protein>
<evidence type="ECO:0000313" key="2">
    <source>
        <dbReference type="EMBL" id="CEL72932.1"/>
    </source>
</evidence>
<dbReference type="PANTHER" id="PTHR34649:SF1">
    <property type="entry name" value="CILIA- AND FLAGELLA-ASSOCIATED PROTEIN 99"/>
    <property type="match status" value="1"/>
</dbReference>
<feature type="compositionally biased region" description="Acidic residues" evidence="1">
    <location>
        <begin position="406"/>
        <end position="415"/>
    </location>
</feature>
<dbReference type="EMBL" id="LN714494">
    <property type="protein sequence ID" value="CEL72932.1"/>
    <property type="molecule type" value="Genomic_DNA"/>
</dbReference>
<accession>A0A0F7UV96</accession>
<organism evidence="2">
    <name type="scientific">Toxoplasma gondii (strain ATCC 50861 / VEG)</name>
    <dbReference type="NCBI Taxonomy" id="432359"/>
    <lineage>
        <taxon>Eukaryota</taxon>
        <taxon>Sar</taxon>
        <taxon>Alveolata</taxon>
        <taxon>Apicomplexa</taxon>
        <taxon>Conoidasida</taxon>
        <taxon>Coccidia</taxon>
        <taxon>Eucoccidiorida</taxon>
        <taxon>Eimeriorina</taxon>
        <taxon>Sarcocystidae</taxon>
        <taxon>Toxoplasma</taxon>
    </lineage>
</organism>
<feature type="compositionally biased region" description="Basic and acidic residues" evidence="1">
    <location>
        <begin position="390"/>
        <end position="405"/>
    </location>
</feature>
<dbReference type="AlphaFoldDB" id="A0A0F7UV96"/>
<reference evidence="2" key="1">
    <citation type="journal article" date="2015" name="PLoS ONE">
        <title>Comprehensive Evaluation of Toxoplasma gondii VEG and Neospora caninum LIV Genomes with Tachyzoite Stage Transcriptome and Proteome Defines Novel Transcript Features.</title>
        <authorList>
            <person name="Ramaprasad A."/>
            <person name="Mourier T."/>
            <person name="Naeem R."/>
            <person name="Malas T.B."/>
            <person name="Moussa E."/>
            <person name="Panigrahi A."/>
            <person name="Vermont S.J."/>
            <person name="Otto T.D."/>
            <person name="Wastling J."/>
            <person name="Pain A."/>
        </authorList>
    </citation>
    <scope>NUCLEOTIDE SEQUENCE</scope>
    <source>
        <strain evidence="2">VEG</strain>
    </source>
</reference>
<sequence length="459" mass="50536">MNELASLSRVLEGAPGTSRKQRKRERNSQQEYYATLLNKTVCLLDRFQTTAHTVETFAEEIKNEKAEDASFIAGTFYGVLAKAPFLRPAVTALVRHRTTGTQKNEQWLYMVIMYLLVFKIDEIGYQTFAGLVRSCPALPMYLLLEFLFNEEALTSAARTGWLRHYDAAYVDQVLVPQTQKHAEPLSGLVESLRNLSMTAAAGSANKTKSNALNRGESSCAHKNISDLGKLSRLLADSGYVEDAEQVSTVGHQDQDVHSCSYNENATLPQPWSAGARAAIYDRKDPPASSIHSGEKKPANSTPRFPSPTQTTRKKYGQKNGTPKSLGSKGTTGEGFCRQSGEGSVNRQQQQQPANGPEIAAGYPLAQAGAPCLSGDPHGPLTETDTGILLKAEEKEAISEEAKEAEKEEDEEEEEDLWPKDVDGEESFFGRKTEREKQELPKQQAGDSSKLLELLSEEWG</sequence>
<feature type="compositionally biased region" description="Polar residues" evidence="1">
    <location>
        <begin position="298"/>
        <end position="310"/>
    </location>
</feature>
<feature type="compositionally biased region" description="Polar residues" evidence="1">
    <location>
        <begin position="340"/>
        <end position="353"/>
    </location>
</feature>
<feature type="region of interest" description="Disordered" evidence="1">
    <location>
        <begin position="1"/>
        <end position="27"/>
    </location>
</feature>
<dbReference type="PANTHER" id="PTHR34649">
    <property type="entry name" value="CILIA- AND FLAGELLA-ASSOCIATED PROTEIN 99"/>
    <property type="match status" value="1"/>
</dbReference>
<name>A0A0F7UV96_TOXGV</name>
<feature type="compositionally biased region" description="Polar residues" evidence="1">
    <location>
        <begin position="318"/>
        <end position="330"/>
    </location>
</feature>
<evidence type="ECO:0000256" key="1">
    <source>
        <dbReference type="SAM" id="MobiDB-lite"/>
    </source>
</evidence>
<dbReference type="InterPro" id="IPR039341">
    <property type="entry name" value="CFAP99"/>
</dbReference>
<feature type="compositionally biased region" description="Basic and acidic residues" evidence="1">
    <location>
        <begin position="416"/>
        <end position="439"/>
    </location>
</feature>